<evidence type="ECO:0000259" key="2">
    <source>
        <dbReference type="SMART" id="SM00829"/>
    </source>
</evidence>
<dbReference type="AlphaFoldDB" id="A0A543BTC5"/>
<keyword evidence="1" id="KW-0521">NADP</keyword>
<dbReference type="CDD" id="cd05289">
    <property type="entry name" value="MDR_like_2"/>
    <property type="match status" value="1"/>
</dbReference>
<feature type="domain" description="Enoyl reductase (ER)" evidence="2">
    <location>
        <begin position="10"/>
        <end position="304"/>
    </location>
</feature>
<dbReference type="InterPro" id="IPR011032">
    <property type="entry name" value="GroES-like_sf"/>
</dbReference>
<dbReference type="Gene3D" id="3.90.180.10">
    <property type="entry name" value="Medium-chain alcohol dehydrogenases, catalytic domain"/>
    <property type="match status" value="1"/>
</dbReference>
<dbReference type="PANTHER" id="PTHR44154:SF1">
    <property type="entry name" value="QUINONE OXIDOREDUCTASE"/>
    <property type="match status" value="1"/>
</dbReference>
<dbReference type="Gene3D" id="3.40.50.720">
    <property type="entry name" value="NAD(P)-binding Rossmann-like Domain"/>
    <property type="match status" value="1"/>
</dbReference>
<keyword evidence="4" id="KW-1185">Reference proteome</keyword>
<organism evidence="3 4">
    <name type="scientific">Actinoallomurus bryophytorum</name>
    <dbReference type="NCBI Taxonomy" id="1490222"/>
    <lineage>
        <taxon>Bacteria</taxon>
        <taxon>Bacillati</taxon>
        <taxon>Actinomycetota</taxon>
        <taxon>Actinomycetes</taxon>
        <taxon>Streptosporangiales</taxon>
        <taxon>Thermomonosporaceae</taxon>
        <taxon>Actinoallomurus</taxon>
    </lineage>
</organism>
<evidence type="ECO:0000313" key="4">
    <source>
        <dbReference type="Proteomes" id="UP000316096"/>
    </source>
</evidence>
<dbReference type="InterPro" id="IPR036291">
    <property type="entry name" value="NAD(P)-bd_dom_sf"/>
</dbReference>
<evidence type="ECO:0000313" key="3">
    <source>
        <dbReference type="EMBL" id="TQL88085.1"/>
    </source>
</evidence>
<name>A0A543BTC5_9ACTN</name>
<dbReference type="SUPFAM" id="SSF50129">
    <property type="entry name" value="GroES-like"/>
    <property type="match status" value="1"/>
</dbReference>
<dbReference type="SMART" id="SM00829">
    <property type="entry name" value="PKS_ER"/>
    <property type="match status" value="1"/>
</dbReference>
<dbReference type="InterPro" id="IPR013154">
    <property type="entry name" value="ADH-like_N"/>
</dbReference>
<protein>
    <submittedName>
        <fullName evidence="3">NADPH:quinone reductase-like Zn-dependent oxidoreductase</fullName>
    </submittedName>
</protein>
<dbReference type="PANTHER" id="PTHR44154">
    <property type="entry name" value="QUINONE OXIDOREDUCTASE"/>
    <property type="match status" value="1"/>
</dbReference>
<dbReference type="Pfam" id="PF13602">
    <property type="entry name" value="ADH_zinc_N_2"/>
    <property type="match status" value="1"/>
</dbReference>
<dbReference type="Pfam" id="PF08240">
    <property type="entry name" value="ADH_N"/>
    <property type="match status" value="1"/>
</dbReference>
<dbReference type="InterPro" id="IPR051603">
    <property type="entry name" value="Zinc-ADH_QOR/CCCR"/>
</dbReference>
<evidence type="ECO:0000256" key="1">
    <source>
        <dbReference type="ARBA" id="ARBA00022857"/>
    </source>
</evidence>
<dbReference type="InterPro" id="IPR020843">
    <property type="entry name" value="ER"/>
</dbReference>
<comment type="caution">
    <text evidence="3">The sequence shown here is derived from an EMBL/GenBank/DDBJ whole genome shotgun (WGS) entry which is preliminary data.</text>
</comment>
<reference evidence="3 4" key="1">
    <citation type="submission" date="2019-06" db="EMBL/GenBank/DDBJ databases">
        <title>Sequencing the genomes of 1000 actinobacteria strains.</title>
        <authorList>
            <person name="Klenk H.-P."/>
        </authorList>
    </citation>
    <scope>NUCLEOTIDE SEQUENCE [LARGE SCALE GENOMIC DNA]</scope>
    <source>
        <strain evidence="3 4">DSM 102200</strain>
    </source>
</reference>
<sequence length="314" mass="31389">MYAVQFDRFGPPGVLTVGPFPEPHAGPGQVRIRVRAAGVSPVDAALRAGLTPASQRITLPHVPGVDASGVIDEVGEGVTGAAIGDEVFGAVDVARLGGASAEFAVLRFWAAKPPALSWEEAGAAGTSVETATRALDALGVRAGTVLLAAVVAGGVGNACVQLTVARGARVIGTGRPESHGFIDRLGATPVTYGPGLPGRVGGLGRVDRALDVAGAGSLPELVAIAGTPASVLTLADFAGPELGVRLSLGELGGEPDGRHGLAAAAALAGEGRFRVPLREVFPMTRAAEAHALAAHGPRQGKIALTALPDSGDHR</sequence>
<accession>A0A543BTC5</accession>
<proteinExistence type="predicted"/>
<dbReference type="EMBL" id="VFOZ01000003">
    <property type="protein sequence ID" value="TQL88085.1"/>
    <property type="molecule type" value="Genomic_DNA"/>
</dbReference>
<gene>
    <name evidence="3" type="ORF">FB559_8699</name>
</gene>
<dbReference type="Proteomes" id="UP000316096">
    <property type="component" value="Unassembled WGS sequence"/>
</dbReference>
<dbReference type="GO" id="GO:0016491">
    <property type="term" value="F:oxidoreductase activity"/>
    <property type="evidence" value="ECO:0007669"/>
    <property type="project" value="InterPro"/>
</dbReference>
<dbReference type="OrthoDB" id="2665481at2"/>
<dbReference type="RefSeq" id="WP_141964179.1">
    <property type="nucleotide sequence ID" value="NZ_VFOZ01000003.1"/>
</dbReference>
<dbReference type="SUPFAM" id="SSF51735">
    <property type="entry name" value="NAD(P)-binding Rossmann-fold domains"/>
    <property type="match status" value="1"/>
</dbReference>